<dbReference type="OrthoDB" id="3172674at2"/>
<proteinExistence type="predicted"/>
<feature type="domain" description="N-acetyltransferase" evidence="1">
    <location>
        <begin position="1"/>
        <end position="152"/>
    </location>
</feature>
<dbReference type="EMBL" id="NOJY02000030">
    <property type="protein sequence ID" value="RDY26299.1"/>
    <property type="molecule type" value="Genomic_DNA"/>
</dbReference>
<dbReference type="InterPro" id="IPR000182">
    <property type="entry name" value="GNAT_dom"/>
</dbReference>
<dbReference type="PROSITE" id="PS51186">
    <property type="entry name" value="GNAT"/>
    <property type="match status" value="1"/>
</dbReference>
<evidence type="ECO:0000313" key="2">
    <source>
        <dbReference type="EMBL" id="RDY26299.1"/>
    </source>
</evidence>
<dbReference type="Pfam" id="PF14268">
    <property type="entry name" value="YoaP"/>
    <property type="match status" value="1"/>
</dbReference>
<reference evidence="2 3" key="1">
    <citation type="journal article" date="2017" name="Genome Announc.">
        <title>Draft Genome Sequence of Romboutsia weinsteinii sp. nov. Strain CCRI-19649(T) Isolated from Surface Water.</title>
        <authorList>
            <person name="Maheux A.F."/>
            <person name="Boudreau D.K."/>
            <person name="Berube E."/>
            <person name="Boissinot M."/>
            <person name="Cantin P."/>
            <person name="Raymond F."/>
            <person name="Corbeil J."/>
            <person name="Omar R.F."/>
            <person name="Bergeron M.G."/>
        </authorList>
    </citation>
    <scope>NUCLEOTIDE SEQUENCE [LARGE SCALE GENOMIC DNA]</scope>
    <source>
        <strain evidence="2 3">CCRI-19649</strain>
    </source>
</reference>
<gene>
    <name evidence="2" type="ORF">CHL78_014050</name>
</gene>
<dbReference type="AlphaFoldDB" id="A0A255I5W5"/>
<evidence type="ECO:0000313" key="3">
    <source>
        <dbReference type="Proteomes" id="UP000215694"/>
    </source>
</evidence>
<dbReference type="Proteomes" id="UP000215694">
    <property type="component" value="Unassembled WGS sequence"/>
</dbReference>
<dbReference type="RefSeq" id="WP_094368850.1">
    <property type="nucleotide sequence ID" value="NZ_NOJY02000030.1"/>
</dbReference>
<keyword evidence="3" id="KW-1185">Reference proteome</keyword>
<dbReference type="Gene3D" id="3.40.630.30">
    <property type="match status" value="1"/>
</dbReference>
<dbReference type="GO" id="GO:0016747">
    <property type="term" value="F:acyltransferase activity, transferring groups other than amino-acyl groups"/>
    <property type="evidence" value="ECO:0007669"/>
    <property type="project" value="InterPro"/>
</dbReference>
<dbReference type="InterPro" id="IPR025685">
    <property type="entry name" value="YoaP-like_dom"/>
</dbReference>
<protein>
    <submittedName>
        <fullName evidence="2">GNAT family N-acetyltransferase</fullName>
    </submittedName>
</protein>
<name>A0A255I5W5_9FIRM</name>
<accession>A0A255I5W5</accession>
<keyword evidence="2" id="KW-0808">Transferase</keyword>
<organism evidence="2 3">
    <name type="scientific">Romboutsia weinsteinii</name>
    <dbReference type="NCBI Taxonomy" id="2020949"/>
    <lineage>
        <taxon>Bacteria</taxon>
        <taxon>Bacillati</taxon>
        <taxon>Bacillota</taxon>
        <taxon>Clostridia</taxon>
        <taxon>Peptostreptococcales</taxon>
        <taxon>Peptostreptococcaceae</taxon>
        <taxon>Romboutsia</taxon>
    </lineage>
</organism>
<sequence>MDIVEVDLKNIDKEHICCALSDKKGESQVSSKKEWLKERFNDGLVFKKGNVRGKVFIEYMPAENAWCPIIADDYMFINCLWVSGKYKGQGISDRLLEECIIDSKEKCKKGLVILSSDKKRPYLSDPKYLEYKGFKLADTSEPYYKLYYFPFENNIIIPEFKNTVKKDKDNELGFTLYYSNQCPFTSKYVKMAENFAIDRNVDLHIVRYENKEQAQSSSKPFTTYSLYHDGEFVTHEILNEKKFEDIFILKKFIKNRV</sequence>
<comment type="caution">
    <text evidence="2">The sequence shown here is derived from an EMBL/GenBank/DDBJ whole genome shotgun (WGS) entry which is preliminary data.</text>
</comment>
<dbReference type="InterPro" id="IPR016181">
    <property type="entry name" value="Acyl_CoA_acyltransferase"/>
</dbReference>
<dbReference type="SUPFAM" id="SSF55729">
    <property type="entry name" value="Acyl-CoA N-acyltransferases (Nat)"/>
    <property type="match status" value="1"/>
</dbReference>
<evidence type="ECO:0000259" key="1">
    <source>
        <dbReference type="PROSITE" id="PS51186"/>
    </source>
</evidence>